<dbReference type="Pfam" id="PF00625">
    <property type="entry name" value="Guanylate_kin"/>
    <property type="match status" value="1"/>
</dbReference>
<dbReference type="InterPro" id="IPR020590">
    <property type="entry name" value="Guanylate_kinase_CS"/>
</dbReference>
<feature type="domain" description="Guanylate kinase-like" evidence="1">
    <location>
        <begin position="2"/>
        <end position="191"/>
    </location>
</feature>
<dbReference type="RefSeq" id="WP_221920351.1">
    <property type="nucleotide sequence ID" value="NZ_CP173660.1"/>
</dbReference>
<dbReference type="SMART" id="SM00072">
    <property type="entry name" value="GuKc"/>
    <property type="match status" value="1"/>
</dbReference>
<sequence>MGKIFYLMGKSSSGKDTIFQEIKKKMPMLRTVTLYTTRPMREGEKEGREYFFTDEETLRMFLESDKVIELREYQTIHGIWKYFTADDGQICLDDSNYLMIGTLDSYGKMRAYFGEEKIMPVYVEVEDGERLMRALQRERMQEEPKYAEMCRRFLADTEDFSEEKIRRYRISARFENTCLDRCLEEIMLYIRNNM</sequence>
<dbReference type="InterPro" id="IPR027417">
    <property type="entry name" value="P-loop_NTPase"/>
</dbReference>
<keyword evidence="2" id="KW-0808">Transferase</keyword>
<gene>
    <name evidence="2" type="ORF">FLB61_12120</name>
</gene>
<keyword evidence="2" id="KW-0418">Kinase</keyword>
<dbReference type="PROSITE" id="PS50052">
    <property type="entry name" value="GUANYLATE_KINASE_2"/>
    <property type="match status" value="1"/>
</dbReference>
<evidence type="ECO:0000313" key="2">
    <source>
        <dbReference type="EMBL" id="MBY0759816.1"/>
    </source>
</evidence>
<dbReference type="GO" id="GO:0016301">
    <property type="term" value="F:kinase activity"/>
    <property type="evidence" value="ECO:0007669"/>
    <property type="project" value="UniProtKB-KW"/>
</dbReference>
<dbReference type="InterPro" id="IPR008144">
    <property type="entry name" value="Guanylate_kin-like_dom"/>
</dbReference>
<evidence type="ECO:0000259" key="1">
    <source>
        <dbReference type="PROSITE" id="PS50052"/>
    </source>
</evidence>
<dbReference type="Proteomes" id="UP000779049">
    <property type="component" value="Unassembled WGS sequence"/>
</dbReference>
<organism evidence="2 3">
    <name type="scientific">Sellimonas caecigallum</name>
    <dbReference type="NCBI Taxonomy" id="2592333"/>
    <lineage>
        <taxon>Bacteria</taxon>
        <taxon>Bacillati</taxon>
        <taxon>Bacillota</taxon>
        <taxon>Clostridia</taxon>
        <taxon>Lachnospirales</taxon>
        <taxon>Lachnospiraceae</taxon>
        <taxon>Sellimonas</taxon>
    </lineage>
</organism>
<proteinExistence type="predicted"/>
<accession>A0ABS7L9Q4</accession>
<dbReference type="InterPro" id="IPR008145">
    <property type="entry name" value="GK/Ca_channel_bsu"/>
</dbReference>
<dbReference type="Gene3D" id="3.40.50.300">
    <property type="entry name" value="P-loop containing nucleotide triphosphate hydrolases"/>
    <property type="match status" value="1"/>
</dbReference>
<comment type="caution">
    <text evidence="2">The sequence shown here is derived from an EMBL/GenBank/DDBJ whole genome shotgun (WGS) entry which is preliminary data.</text>
</comment>
<keyword evidence="3" id="KW-1185">Reference proteome</keyword>
<name>A0ABS7L9Q4_9FIRM</name>
<dbReference type="PROSITE" id="PS00856">
    <property type="entry name" value="GUANYLATE_KINASE_1"/>
    <property type="match status" value="1"/>
</dbReference>
<reference evidence="2 3" key="1">
    <citation type="journal article" date="2020" name="New Microbes New Infect">
        <title>Sellimonas caecigallum sp. nov., description and genome sequence of a new member of the Sellimonas genus isolated from the cecum of feral chicken.</title>
        <authorList>
            <person name="Wongkuna S."/>
            <person name="Ghimire S."/>
            <person name="Antony L."/>
            <person name="Chankhamhaengdecha S."/>
            <person name="Janvilisri T."/>
            <person name="Scaria J."/>
        </authorList>
    </citation>
    <scope>NUCLEOTIDE SEQUENCE [LARGE SCALE GENOMIC DNA]</scope>
    <source>
        <strain evidence="2 3">SW451</strain>
    </source>
</reference>
<evidence type="ECO:0000313" key="3">
    <source>
        <dbReference type="Proteomes" id="UP000779049"/>
    </source>
</evidence>
<dbReference type="EMBL" id="VIRV01000027">
    <property type="protein sequence ID" value="MBY0759816.1"/>
    <property type="molecule type" value="Genomic_DNA"/>
</dbReference>
<dbReference type="SUPFAM" id="SSF52540">
    <property type="entry name" value="P-loop containing nucleoside triphosphate hydrolases"/>
    <property type="match status" value="1"/>
</dbReference>
<protein>
    <submittedName>
        <fullName evidence="2">Guanylate kinase</fullName>
    </submittedName>
</protein>